<dbReference type="GO" id="GO:0046872">
    <property type="term" value="F:metal ion binding"/>
    <property type="evidence" value="ECO:0007669"/>
    <property type="project" value="UniProtKB-KW"/>
</dbReference>
<dbReference type="EMBL" id="KF900925">
    <property type="protein sequence ID" value="AIF11714.1"/>
    <property type="molecule type" value="Genomic_DNA"/>
</dbReference>
<dbReference type="GO" id="GO:0005524">
    <property type="term" value="F:ATP binding"/>
    <property type="evidence" value="ECO:0007669"/>
    <property type="project" value="UniProtKB-KW"/>
</dbReference>
<sequence>MTSRSALILLSGGIDSAVALWKMKEMNYDTYTITFNYNKRFAKEIECCNQISDLSESISHKIINLNFLSEFEDEIYNESSPLFNNKNNIPPNYIPSRNLIFYSIALWWAETLGIETIVGGHNKNDIDSFPDSNTDFFHQLTSLANSSTYGSREISYNILMPLSKLNKKQVIEEALRLNVPLNLTWSCEKQEDIPCKLCRSCKLRLDSFSILGTQDPLSTI</sequence>
<dbReference type="Gene3D" id="3.40.50.620">
    <property type="entry name" value="HUPs"/>
    <property type="match status" value="1"/>
</dbReference>
<evidence type="ECO:0000256" key="5">
    <source>
        <dbReference type="ARBA" id="ARBA00022833"/>
    </source>
</evidence>
<reference evidence="11" key="1">
    <citation type="journal article" date="2014" name="Genome Biol. Evol.">
        <title>Pangenome evidence for extensive interdomain horizontal transfer affecting lineage core and shell genes in uncultured planktonic thaumarchaeota and euryarchaeota.</title>
        <authorList>
            <person name="Deschamps P."/>
            <person name="Zivanovic Y."/>
            <person name="Moreira D."/>
            <person name="Rodriguez-Valera F."/>
            <person name="Lopez-Garcia P."/>
        </authorList>
    </citation>
    <scope>NUCLEOTIDE SEQUENCE</scope>
</reference>
<evidence type="ECO:0000313" key="11">
    <source>
        <dbReference type="EMBL" id="AIF11714.1"/>
    </source>
</evidence>
<evidence type="ECO:0000256" key="4">
    <source>
        <dbReference type="ARBA" id="ARBA00022741"/>
    </source>
</evidence>
<proteinExistence type="inferred from homology"/>
<evidence type="ECO:0000256" key="3">
    <source>
        <dbReference type="ARBA" id="ARBA00022723"/>
    </source>
</evidence>
<dbReference type="SUPFAM" id="SSF52402">
    <property type="entry name" value="Adenine nucleotide alpha hydrolases-like"/>
    <property type="match status" value="1"/>
</dbReference>
<keyword evidence="2" id="KW-0436">Ligase</keyword>
<keyword evidence="6" id="KW-0067">ATP-binding</keyword>
<dbReference type="InterPro" id="IPR014729">
    <property type="entry name" value="Rossmann-like_a/b/a_fold"/>
</dbReference>
<evidence type="ECO:0000256" key="2">
    <source>
        <dbReference type="ARBA" id="ARBA00022598"/>
    </source>
</evidence>
<evidence type="ECO:0000256" key="7">
    <source>
        <dbReference type="ARBA" id="ARBA00037768"/>
    </source>
</evidence>
<dbReference type="PANTHER" id="PTHR42914:SF1">
    <property type="entry name" value="7-CYANO-7-DEAZAGUANINE SYNTHASE"/>
    <property type="match status" value="1"/>
</dbReference>
<keyword evidence="4" id="KW-0547">Nucleotide-binding</keyword>
<dbReference type="PIRSF" id="PIRSF006293">
    <property type="entry name" value="ExsB"/>
    <property type="match status" value="1"/>
</dbReference>
<dbReference type="EC" id="6.3.4.20" evidence="9"/>
<dbReference type="Pfam" id="PF06508">
    <property type="entry name" value="QueC"/>
    <property type="match status" value="1"/>
</dbReference>
<dbReference type="AlphaFoldDB" id="A0A075H6S4"/>
<evidence type="ECO:0000256" key="6">
    <source>
        <dbReference type="ARBA" id="ARBA00022840"/>
    </source>
</evidence>
<keyword evidence="3" id="KW-0479">Metal-binding</keyword>
<dbReference type="GO" id="GO:0016874">
    <property type="term" value="F:ligase activity"/>
    <property type="evidence" value="ECO:0007669"/>
    <property type="project" value="UniProtKB-KW"/>
</dbReference>
<dbReference type="InterPro" id="IPR018317">
    <property type="entry name" value="QueC"/>
</dbReference>
<evidence type="ECO:0000256" key="1">
    <source>
        <dbReference type="ARBA" id="ARBA00005061"/>
    </source>
</evidence>
<dbReference type="PANTHER" id="PTHR42914">
    <property type="entry name" value="7-CYANO-7-DEAZAGUANINE SYNTHASE"/>
    <property type="match status" value="1"/>
</dbReference>
<evidence type="ECO:0000256" key="8">
    <source>
        <dbReference type="ARBA" id="ARBA00037993"/>
    </source>
</evidence>
<comment type="function">
    <text evidence="7">Catalyzes the ATP-dependent conversion of 7-carboxy-7-deazaguanine (CDG) to 7-cyano-7-deazaguanine (preQ(0)).</text>
</comment>
<organism evidence="11">
    <name type="scientific">uncultured marine thaumarchaeote KM3_53_E01</name>
    <dbReference type="NCBI Taxonomy" id="1456183"/>
    <lineage>
        <taxon>Archaea</taxon>
        <taxon>Nitrososphaerota</taxon>
        <taxon>environmental samples</taxon>
    </lineage>
</organism>
<keyword evidence="5" id="KW-0862">Zinc</keyword>
<comment type="pathway">
    <text evidence="1">Purine metabolism; 7-cyano-7-deazaguanine biosynthesis.</text>
</comment>
<evidence type="ECO:0000256" key="10">
    <source>
        <dbReference type="ARBA" id="ARBA00047890"/>
    </source>
</evidence>
<comment type="similarity">
    <text evidence="8">Belongs to the QueC family.</text>
</comment>
<protein>
    <recommendedName>
        <fullName evidence="9">7-cyano-7-deazaguanine synthase</fullName>
        <ecNumber evidence="9">6.3.4.20</ecNumber>
    </recommendedName>
</protein>
<evidence type="ECO:0000256" key="9">
    <source>
        <dbReference type="ARBA" id="ARBA00039149"/>
    </source>
</evidence>
<comment type="catalytic activity">
    <reaction evidence="10">
        <text>7-carboxy-7-carbaguanine + NH4(+) + 2 ATP = 7-cyano-7-carbaguanine + 2 AMP + 2 diphosphate + 2 H(+)</text>
        <dbReference type="Rhea" id="RHEA:27982"/>
        <dbReference type="ChEBI" id="CHEBI:15378"/>
        <dbReference type="ChEBI" id="CHEBI:28938"/>
        <dbReference type="ChEBI" id="CHEBI:30616"/>
        <dbReference type="ChEBI" id="CHEBI:33019"/>
        <dbReference type="ChEBI" id="CHEBI:45075"/>
        <dbReference type="ChEBI" id="CHEBI:61036"/>
        <dbReference type="ChEBI" id="CHEBI:456215"/>
        <dbReference type="EC" id="6.3.4.20"/>
    </reaction>
</comment>
<accession>A0A075H6S4</accession>
<gene>
    <name evidence="11" type="primary">queC</name>
</gene>
<name>A0A075H6S4_9ARCH</name>